<dbReference type="Proteomes" id="UP000037035">
    <property type="component" value="Unassembled WGS sequence"/>
</dbReference>
<comment type="caution">
    <text evidence="3">The sequence shown here is derived from an EMBL/GenBank/DDBJ whole genome shotgun (WGS) entry which is preliminary data.</text>
</comment>
<name>A0A0L6UCH8_9BASI</name>
<keyword evidence="2" id="KW-0472">Membrane</keyword>
<sequence length="602" mass="69418">MWVVIQLRKWRLWGVLWGRGMGDGMFMYGRRVGEGLLKRQTKTRKPKGILGSRTSFCVVFVFLFGQAKLFMSTNFKIWLCGFSQPVRRPIHKQKRKTPGVIHSSVHRFRRLHKTTSTWQTSIAVQPSLYTHHSSPKKKYSPRNSADVKQRGLPSAESCLFVQRRGHCCRGKKTLVFGIYACKKNNIKIFSERKGEGSVRDLNQKRDAQMLATLINVLELDGGKSGFGELVEAREVHREGRAGWNEQCRGISFFSRSDIFRYGHLFRRSGLGMTLNTVITRHHQPDLAFLIIKQQTTKYKNKNMRKTATSVVTLTCQFFLFYPQIEAVFLDFTHLKWHVGDDMYLLQKPSMRGYTRCKKKLIPSQLHVEGPVIKKLHLGCDTRSKKKKKVGIGFLVPEYFLNLERKNQMKAARVSYTHNGSEKHKIQLVCRDNIFKKIFKKFTSSISCLGIKLGITFMIYLNIHSLGIFGWITPSKPTPQGWVMGQIFENLNYFSLIFLRYSNKLLCFLEDFYNRPSLALRDILSDSQHTIVSAELESFLFKYPFKSFLYSSACQLLVAILVATSLSEQILPRSHLFISNLNKYSIVILLGISIESPKFHTCS</sequence>
<dbReference type="EMBL" id="LAVV01012883">
    <property type="protein sequence ID" value="KNZ46236.1"/>
    <property type="molecule type" value="Genomic_DNA"/>
</dbReference>
<gene>
    <name evidence="3" type="ORF">VP01_744g1</name>
</gene>
<protein>
    <submittedName>
        <fullName evidence="3">Uncharacterized protein</fullName>
    </submittedName>
</protein>
<keyword evidence="2" id="KW-0812">Transmembrane</keyword>
<keyword evidence="4" id="KW-1185">Reference proteome</keyword>
<dbReference type="AlphaFoldDB" id="A0A0L6UCH8"/>
<organism evidence="3 4">
    <name type="scientific">Puccinia sorghi</name>
    <dbReference type="NCBI Taxonomy" id="27349"/>
    <lineage>
        <taxon>Eukaryota</taxon>
        <taxon>Fungi</taxon>
        <taxon>Dikarya</taxon>
        <taxon>Basidiomycota</taxon>
        <taxon>Pucciniomycotina</taxon>
        <taxon>Pucciniomycetes</taxon>
        <taxon>Pucciniales</taxon>
        <taxon>Pucciniaceae</taxon>
        <taxon>Puccinia</taxon>
    </lineage>
</organism>
<evidence type="ECO:0000256" key="1">
    <source>
        <dbReference type="SAM" id="MobiDB-lite"/>
    </source>
</evidence>
<keyword evidence="2" id="KW-1133">Transmembrane helix</keyword>
<proteinExistence type="predicted"/>
<reference evidence="3 4" key="1">
    <citation type="submission" date="2015-08" db="EMBL/GenBank/DDBJ databases">
        <title>Next Generation Sequencing and Analysis of the Genome of Puccinia sorghi L Schw, the Causal Agent of Maize Common Rust.</title>
        <authorList>
            <person name="Rochi L."/>
            <person name="Burguener G."/>
            <person name="Darino M."/>
            <person name="Turjanski A."/>
            <person name="Kreff E."/>
            <person name="Dieguez M.J."/>
            <person name="Sacco F."/>
        </authorList>
    </citation>
    <scope>NUCLEOTIDE SEQUENCE [LARGE SCALE GENOMIC DNA]</scope>
    <source>
        <strain evidence="3 4">RO10H11247</strain>
    </source>
</reference>
<evidence type="ECO:0000256" key="2">
    <source>
        <dbReference type="SAM" id="Phobius"/>
    </source>
</evidence>
<evidence type="ECO:0000313" key="4">
    <source>
        <dbReference type="Proteomes" id="UP000037035"/>
    </source>
</evidence>
<dbReference type="VEuPathDB" id="FungiDB:VP01_744g1"/>
<accession>A0A0L6UCH8</accession>
<evidence type="ECO:0000313" key="3">
    <source>
        <dbReference type="EMBL" id="KNZ46236.1"/>
    </source>
</evidence>
<feature type="region of interest" description="Disordered" evidence="1">
    <location>
        <begin position="129"/>
        <end position="148"/>
    </location>
</feature>
<feature type="transmembrane region" description="Helical" evidence="2">
    <location>
        <begin position="49"/>
        <end position="67"/>
    </location>
</feature>